<gene>
    <name evidence="3" type="ORF">GQR91_08895</name>
    <name evidence="4" type="ORF">SAMN05216557_10339</name>
</gene>
<feature type="transmembrane region" description="Helical" evidence="2">
    <location>
        <begin position="6"/>
        <end position="27"/>
    </location>
</feature>
<organism evidence="4 5">
    <name type="scientific">Sphingomonas carotinifaciens</name>
    <dbReference type="NCBI Taxonomy" id="1166323"/>
    <lineage>
        <taxon>Bacteria</taxon>
        <taxon>Pseudomonadati</taxon>
        <taxon>Pseudomonadota</taxon>
        <taxon>Alphaproteobacteria</taxon>
        <taxon>Sphingomonadales</taxon>
        <taxon>Sphingomonadaceae</taxon>
        <taxon>Sphingomonas</taxon>
    </lineage>
</organism>
<dbReference type="Proteomes" id="UP000323502">
    <property type="component" value="Unassembled WGS sequence"/>
</dbReference>
<feature type="region of interest" description="Disordered" evidence="1">
    <location>
        <begin position="130"/>
        <end position="150"/>
    </location>
</feature>
<evidence type="ECO:0000313" key="5">
    <source>
        <dbReference type="Proteomes" id="UP000323502"/>
    </source>
</evidence>
<evidence type="ECO:0000256" key="2">
    <source>
        <dbReference type="SAM" id="Phobius"/>
    </source>
</evidence>
<proteinExistence type="predicted"/>
<dbReference type="AlphaFoldDB" id="A0A1G7KAP7"/>
<keyword evidence="2" id="KW-0472">Membrane</keyword>
<reference evidence="4 5" key="1">
    <citation type="submission" date="2016-10" db="EMBL/GenBank/DDBJ databases">
        <authorList>
            <person name="Varghese N."/>
            <person name="Submissions S."/>
        </authorList>
    </citation>
    <scope>NUCLEOTIDE SEQUENCE [LARGE SCALE GENOMIC DNA]</scope>
    <source>
        <strain evidence="4 5">S7-754</strain>
    </source>
</reference>
<sequence>MGLIVIVEIVLGGTLLAGSGAAVSNFVRSRRERRRDAWRREKAAEHQARWTAAVEKVTPLEAPVFAIPANDAVESAPLPRTIPQGAPGTRVTDPPAVMPSRVFWSINGYHAMPSGWQTLEVGLWRPSGADRQRHYPFDRSDRRRRSIHPF</sequence>
<evidence type="ECO:0000313" key="6">
    <source>
        <dbReference type="Proteomes" id="UP000436801"/>
    </source>
</evidence>
<name>A0A1G7KAP7_9SPHN</name>
<dbReference type="EMBL" id="FNBI01000003">
    <property type="protein sequence ID" value="SDF34216.1"/>
    <property type="molecule type" value="Genomic_DNA"/>
</dbReference>
<evidence type="ECO:0000256" key="1">
    <source>
        <dbReference type="SAM" id="MobiDB-lite"/>
    </source>
</evidence>
<keyword evidence="2" id="KW-1133">Transmembrane helix</keyword>
<accession>A0A1G7KAP7</accession>
<evidence type="ECO:0000313" key="3">
    <source>
        <dbReference type="EMBL" id="MWC43776.1"/>
    </source>
</evidence>
<keyword evidence="2" id="KW-0812">Transmembrane</keyword>
<keyword evidence="5" id="KW-1185">Reference proteome</keyword>
<protein>
    <submittedName>
        <fullName evidence="4">Uncharacterized protein</fullName>
    </submittedName>
</protein>
<feature type="compositionally biased region" description="Basic and acidic residues" evidence="1">
    <location>
        <begin position="130"/>
        <end position="141"/>
    </location>
</feature>
<dbReference type="RefSeq" id="WP_149682047.1">
    <property type="nucleotide sequence ID" value="NZ_JACIEY010000002.1"/>
</dbReference>
<dbReference type="EMBL" id="WSUT01000005">
    <property type="protein sequence ID" value="MWC43776.1"/>
    <property type="molecule type" value="Genomic_DNA"/>
</dbReference>
<dbReference type="Proteomes" id="UP000436801">
    <property type="component" value="Unassembled WGS sequence"/>
</dbReference>
<evidence type="ECO:0000313" key="4">
    <source>
        <dbReference type="EMBL" id="SDF34216.1"/>
    </source>
</evidence>
<reference evidence="3 6" key="2">
    <citation type="submission" date="2019-12" db="EMBL/GenBank/DDBJ databases">
        <authorList>
            <person name="Zheng J."/>
        </authorList>
    </citation>
    <scope>NUCLEOTIDE SEQUENCE [LARGE SCALE GENOMIC DNA]</scope>
    <source>
        <strain evidence="3 6">DSM 27347</strain>
    </source>
</reference>